<accession>A0A5A5T6H1</accession>
<proteinExistence type="predicted"/>
<evidence type="ECO:0000256" key="1">
    <source>
        <dbReference type="SAM" id="MobiDB-lite"/>
    </source>
</evidence>
<dbReference type="AlphaFoldDB" id="A0A5A5T6H1"/>
<name>A0A5A5T6H1_9CHLR</name>
<dbReference type="Proteomes" id="UP000322530">
    <property type="component" value="Unassembled WGS sequence"/>
</dbReference>
<organism evidence="2 3">
    <name type="scientific">Dictyobacter arantiisoli</name>
    <dbReference type="NCBI Taxonomy" id="2014874"/>
    <lineage>
        <taxon>Bacteria</taxon>
        <taxon>Bacillati</taxon>
        <taxon>Chloroflexota</taxon>
        <taxon>Ktedonobacteria</taxon>
        <taxon>Ktedonobacterales</taxon>
        <taxon>Dictyobacteraceae</taxon>
        <taxon>Dictyobacter</taxon>
    </lineage>
</organism>
<comment type="caution">
    <text evidence="2">The sequence shown here is derived from an EMBL/GenBank/DDBJ whole genome shotgun (WGS) entry which is preliminary data.</text>
</comment>
<keyword evidence="3" id="KW-1185">Reference proteome</keyword>
<sequence>MNVSVYLSTDLTDRKKNRVRTGRNGDPTVPVIQKMTHNDHEYGIMQTYGKGFEITMSHICDHLPSQRDEENDHTFIKKSLVVIANTHY</sequence>
<feature type="compositionally biased region" description="Polar residues" evidence="1">
    <location>
        <begin position="1"/>
        <end position="10"/>
    </location>
</feature>
<dbReference type="EMBL" id="BIXY01000005">
    <property type="protein sequence ID" value="GCF07060.1"/>
    <property type="molecule type" value="Genomic_DNA"/>
</dbReference>
<protein>
    <submittedName>
        <fullName evidence="2">Uncharacterized protein</fullName>
    </submittedName>
</protein>
<feature type="region of interest" description="Disordered" evidence="1">
    <location>
        <begin position="1"/>
        <end position="31"/>
    </location>
</feature>
<gene>
    <name evidence="2" type="ORF">KDI_06240</name>
</gene>
<reference evidence="2 3" key="1">
    <citation type="submission" date="2019-01" db="EMBL/GenBank/DDBJ databases">
        <title>Draft genome sequence of Dictyobacter sp. Uno17.</title>
        <authorList>
            <person name="Wang C.M."/>
            <person name="Zheng Y."/>
            <person name="Sakai Y."/>
            <person name="Abe K."/>
            <person name="Yokota A."/>
            <person name="Yabe S."/>
        </authorList>
    </citation>
    <scope>NUCLEOTIDE SEQUENCE [LARGE SCALE GENOMIC DNA]</scope>
    <source>
        <strain evidence="2 3">Uno17</strain>
    </source>
</reference>
<evidence type="ECO:0000313" key="2">
    <source>
        <dbReference type="EMBL" id="GCF07060.1"/>
    </source>
</evidence>
<evidence type="ECO:0000313" key="3">
    <source>
        <dbReference type="Proteomes" id="UP000322530"/>
    </source>
</evidence>